<accession>A0A5P1E074</accession>
<evidence type="ECO:0000256" key="1">
    <source>
        <dbReference type="ARBA" id="ARBA00005485"/>
    </source>
</evidence>
<dbReference type="Proteomes" id="UP000243459">
    <property type="component" value="Chromosome 10"/>
</dbReference>
<dbReference type="PANTHER" id="PTHR32054">
    <property type="entry name" value="HEAVY CHAIN, PUTATIVE, EXPRESSED-RELATED-RELATED"/>
    <property type="match status" value="1"/>
</dbReference>
<evidence type="ECO:0000313" key="4">
    <source>
        <dbReference type="EMBL" id="ONK55991.1"/>
    </source>
</evidence>
<dbReference type="Gramene" id="ONK55991">
    <property type="protein sequence ID" value="ONK55991"/>
    <property type="gene ID" value="A4U43_C10F3020"/>
</dbReference>
<evidence type="ECO:0000313" key="5">
    <source>
        <dbReference type="Proteomes" id="UP000243459"/>
    </source>
</evidence>
<dbReference type="SUPFAM" id="SSF57997">
    <property type="entry name" value="Tropomyosin"/>
    <property type="match status" value="1"/>
</dbReference>
<evidence type="ECO:0000256" key="2">
    <source>
        <dbReference type="ARBA" id="ARBA00023054"/>
    </source>
</evidence>
<dbReference type="AlphaFoldDB" id="A0A5P1E074"/>
<keyword evidence="2" id="KW-0175">Coiled coil</keyword>
<dbReference type="GO" id="GO:0009904">
    <property type="term" value="P:chloroplast accumulation movement"/>
    <property type="evidence" value="ECO:0007669"/>
    <property type="project" value="TreeGrafter"/>
</dbReference>
<keyword evidence="5" id="KW-1185">Reference proteome</keyword>
<sequence length="145" mass="16227">MENGGRGEGSMKRAEIDTSAPFRSVKEAVAIFREKVLAGEVYAHKLNQIRAAATKEEETYTNRMSSLLAELEETKQNLEKAREETKTMSTRLVSLEQELHKTRTELTQLKSQQAHDRSTSQAAWRTSNSSKTPPISSRSVSSLPC</sequence>
<dbReference type="EMBL" id="CM007390">
    <property type="protein sequence ID" value="ONK55991.1"/>
    <property type="molecule type" value="Genomic_DNA"/>
</dbReference>
<dbReference type="OMA" id="IAMEVEQ"/>
<protein>
    <submittedName>
        <fullName evidence="4">Uncharacterized protein</fullName>
    </submittedName>
</protein>
<feature type="region of interest" description="Disordered" evidence="3">
    <location>
        <begin position="104"/>
        <end position="145"/>
    </location>
</feature>
<comment type="similarity">
    <text evidence="1">Belongs to the WEB family.</text>
</comment>
<dbReference type="GO" id="GO:0009903">
    <property type="term" value="P:chloroplast avoidance movement"/>
    <property type="evidence" value="ECO:0007669"/>
    <property type="project" value="TreeGrafter"/>
</dbReference>
<feature type="compositionally biased region" description="Polar residues" evidence="3">
    <location>
        <begin position="119"/>
        <end position="145"/>
    </location>
</feature>
<organism evidence="4 5">
    <name type="scientific">Asparagus officinalis</name>
    <name type="common">Garden asparagus</name>
    <dbReference type="NCBI Taxonomy" id="4686"/>
    <lineage>
        <taxon>Eukaryota</taxon>
        <taxon>Viridiplantae</taxon>
        <taxon>Streptophyta</taxon>
        <taxon>Embryophyta</taxon>
        <taxon>Tracheophyta</taxon>
        <taxon>Spermatophyta</taxon>
        <taxon>Magnoliopsida</taxon>
        <taxon>Liliopsida</taxon>
        <taxon>Asparagales</taxon>
        <taxon>Asparagaceae</taxon>
        <taxon>Asparagoideae</taxon>
        <taxon>Asparagus</taxon>
    </lineage>
</organism>
<proteinExistence type="inferred from homology"/>
<dbReference type="PANTHER" id="PTHR32054:SF9">
    <property type="entry name" value="OS04G0116200 PROTEIN"/>
    <property type="match status" value="1"/>
</dbReference>
<gene>
    <name evidence="4" type="ORF">A4U43_C10F3020</name>
</gene>
<dbReference type="GO" id="GO:0005829">
    <property type="term" value="C:cytosol"/>
    <property type="evidence" value="ECO:0007669"/>
    <property type="project" value="TreeGrafter"/>
</dbReference>
<evidence type="ECO:0000256" key="3">
    <source>
        <dbReference type="SAM" id="MobiDB-lite"/>
    </source>
</evidence>
<name>A0A5P1E074_ASPOF</name>
<reference evidence="5" key="1">
    <citation type="journal article" date="2017" name="Nat. Commun.">
        <title>The asparagus genome sheds light on the origin and evolution of a young Y chromosome.</title>
        <authorList>
            <person name="Harkess A."/>
            <person name="Zhou J."/>
            <person name="Xu C."/>
            <person name="Bowers J.E."/>
            <person name="Van der Hulst R."/>
            <person name="Ayyampalayam S."/>
            <person name="Mercati F."/>
            <person name="Riccardi P."/>
            <person name="McKain M.R."/>
            <person name="Kakrana A."/>
            <person name="Tang H."/>
            <person name="Ray J."/>
            <person name="Groenendijk J."/>
            <person name="Arikit S."/>
            <person name="Mathioni S.M."/>
            <person name="Nakano M."/>
            <person name="Shan H."/>
            <person name="Telgmann-Rauber A."/>
            <person name="Kanno A."/>
            <person name="Yue Z."/>
            <person name="Chen H."/>
            <person name="Li W."/>
            <person name="Chen Y."/>
            <person name="Xu X."/>
            <person name="Zhang Y."/>
            <person name="Luo S."/>
            <person name="Chen H."/>
            <person name="Gao J."/>
            <person name="Mao Z."/>
            <person name="Pires J.C."/>
            <person name="Luo M."/>
            <person name="Kudrna D."/>
            <person name="Wing R.A."/>
            <person name="Meyers B.C."/>
            <person name="Yi K."/>
            <person name="Kong H."/>
            <person name="Lavrijsen P."/>
            <person name="Sunseri F."/>
            <person name="Falavigna A."/>
            <person name="Ye Y."/>
            <person name="Leebens-Mack J.H."/>
            <person name="Chen G."/>
        </authorList>
    </citation>
    <scope>NUCLEOTIDE SEQUENCE [LARGE SCALE GENOMIC DNA]</scope>
    <source>
        <strain evidence="5">cv. DH0086</strain>
    </source>
</reference>